<dbReference type="STRING" id="68570.DC74_4642"/>
<evidence type="ECO:0000256" key="2">
    <source>
        <dbReference type="ARBA" id="ARBA00022679"/>
    </source>
</evidence>
<dbReference type="SMART" id="SM00825">
    <property type="entry name" value="PKS_KS"/>
    <property type="match status" value="1"/>
</dbReference>
<protein>
    <submittedName>
        <fullName evidence="5">Putative 3-oxoacyl-(Acyl-carrier-protein) synthase II KasB</fullName>
    </submittedName>
</protein>
<name>A0A059WBJ6_STRNR</name>
<dbReference type="GO" id="GO:0005829">
    <property type="term" value="C:cytosol"/>
    <property type="evidence" value="ECO:0007669"/>
    <property type="project" value="TreeGrafter"/>
</dbReference>
<dbReference type="GO" id="GO:0004315">
    <property type="term" value="F:3-oxoacyl-[acyl-carrier-protein] synthase activity"/>
    <property type="evidence" value="ECO:0007669"/>
    <property type="project" value="TreeGrafter"/>
</dbReference>
<organism evidence="5 6">
    <name type="scientific">Streptomyces noursei</name>
    <name type="common">Streptomyces albulus</name>
    <dbReference type="NCBI Taxonomy" id="1971"/>
    <lineage>
        <taxon>Bacteria</taxon>
        <taxon>Bacillati</taxon>
        <taxon>Actinomycetota</taxon>
        <taxon>Actinomycetes</taxon>
        <taxon>Kitasatosporales</taxon>
        <taxon>Streptomycetaceae</taxon>
        <taxon>Streptomyces</taxon>
    </lineage>
</organism>
<dbReference type="InterPro" id="IPR020841">
    <property type="entry name" value="PKS_Beta-ketoAc_synthase_dom"/>
</dbReference>
<dbReference type="Gene3D" id="3.40.47.10">
    <property type="match status" value="2"/>
</dbReference>
<keyword evidence="2 3" id="KW-0808">Transferase</keyword>
<dbReference type="InterPro" id="IPR014030">
    <property type="entry name" value="Ketoacyl_synth_N"/>
</dbReference>
<dbReference type="PANTHER" id="PTHR11712:SF336">
    <property type="entry name" value="3-OXOACYL-[ACYL-CARRIER-PROTEIN] SYNTHASE, MITOCHONDRIAL"/>
    <property type="match status" value="1"/>
</dbReference>
<dbReference type="InterPro" id="IPR014031">
    <property type="entry name" value="Ketoacyl_synth_C"/>
</dbReference>
<dbReference type="GO" id="GO:0006633">
    <property type="term" value="P:fatty acid biosynthetic process"/>
    <property type="evidence" value="ECO:0007669"/>
    <property type="project" value="TreeGrafter"/>
</dbReference>
<evidence type="ECO:0000313" key="5">
    <source>
        <dbReference type="EMBL" id="GCB92765.1"/>
    </source>
</evidence>
<dbReference type="eggNOG" id="COG0304">
    <property type="taxonomic scope" value="Bacteria"/>
</dbReference>
<dbReference type="CDD" id="cd00834">
    <property type="entry name" value="KAS_I_II"/>
    <property type="match status" value="1"/>
</dbReference>
<dbReference type="AlphaFoldDB" id="A0A059WBJ6"/>
<dbReference type="InterPro" id="IPR016039">
    <property type="entry name" value="Thiolase-like"/>
</dbReference>
<comment type="caution">
    <text evidence="5">The sequence shown here is derived from an EMBL/GenBank/DDBJ whole genome shotgun (WGS) entry which is preliminary data.</text>
</comment>
<dbReference type="EMBL" id="BHXC01000006">
    <property type="protein sequence ID" value="GCB92765.1"/>
    <property type="molecule type" value="Genomic_DNA"/>
</dbReference>
<dbReference type="SUPFAM" id="SSF53901">
    <property type="entry name" value="Thiolase-like"/>
    <property type="match status" value="2"/>
</dbReference>
<evidence type="ECO:0000256" key="1">
    <source>
        <dbReference type="ARBA" id="ARBA00008467"/>
    </source>
</evidence>
<evidence type="ECO:0000256" key="3">
    <source>
        <dbReference type="RuleBase" id="RU003694"/>
    </source>
</evidence>
<reference evidence="5 6" key="1">
    <citation type="journal article" date="2019" name="Microbiol. Resour. Announc.">
        <title>Draft Genome Sequence of the Most Traditional epsilon-Poly-l-Lysine Producer, Streptomyces albulus NBRC14147.</title>
        <authorList>
            <person name="Yamanaka K."/>
            <person name="Hamano Y."/>
        </authorList>
    </citation>
    <scope>NUCLEOTIDE SEQUENCE [LARGE SCALE GENOMIC DNA]</scope>
    <source>
        <strain evidence="5 6">NBRC 14147</strain>
    </source>
</reference>
<comment type="similarity">
    <text evidence="1 3">Belongs to the thiolase-like superfamily. Beta-ketoacyl-ACP synthases family.</text>
</comment>
<evidence type="ECO:0000259" key="4">
    <source>
        <dbReference type="PROSITE" id="PS52004"/>
    </source>
</evidence>
<dbReference type="InterPro" id="IPR000794">
    <property type="entry name" value="Beta-ketoacyl_synthase"/>
</dbReference>
<accession>A0A059WBJ6</accession>
<proteinExistence type="inferred from homology"/>
<evidence type="ECO:0000313" key="6">
    <source>
        <dbReference type="Proteomes" id="UP000288351"/>
    </source>
</evidence>
<dbReference type="PROSITE" id="PS52004">
    <property type="entry name" value="KS3_2"/>
    <property type="match status" value="1"/>
</dbReference>
<dbReference type="PANTHER" id="PTHR11712">
    <property type="entry name" value="POLYKETIDE SYNTHASE-RELATED"/>
    <property type="match status" value="1"/>
</dbReference>
<sequence>MTPHIPNGAEHEVVVTGIGLVAGQLTDPEALFDHLAEGRTLITEHPLHKEWGVPCAVSAHIDPAVRQELADAVPEEAGPLGSAGVLAWHAAAQAWQRSGLPRRLDSERGGVFLACNRMVMEPAELTALADHVDHEAGALDLDGYLERLDGTAAPDAADGLDPQRYQKVQPDSATAALADYFGAAGVLETHADACAAGGMAIGSAYRYIRSGTLDVALAGGAESLTTLTSVTAFYGVGALAPADGRDPAQISRPFDKDRSGFVIGDGAAFLVLESRAHAEARGARILATVAGYAGVTEAVKMTSSSRDGADYAQCMRAALTDAGLAPEDIDHVNAHGTSTEANDTCEAAALHTVFGARAAHLPITGNKSAMGHSLANSGAAEAVLSVLSLQRQTLLPTLNFTEPDEVTSGLDVVTERRPARVTAVLSNSFGFGGQNCSLILAEAGGARP</sequence>
<gene>
    <name evidence="5" type="ORF">SALB_05540</name>
</gene>
<feature type="domain" description="Ketosynthase family 3 (KS3)" evidence="4">
    <location>
        <begin position="10"/>
        <end position="442"/>
    </location>
</feature>
<dbReference type="RefSeq" id="WP_016573857.1">
    <property type="nucleotide sequence ID" value="NZ_BHXC01000006.1"/>
</dbReference>
<dbReference type="Pfam" id="PF02801">
    <property type="entry name" value="Ketoacyl-synt_C"/>
    <property type="match status" value="1"/>
</dbReference>
<dbReference type="Pfam" id="PF00109">
    <property type="entry name" value="ketoacyl-synt"/>
    <property type="match status" value="1"/>
</dbReference>
<dbReference type="Proteomes" id="UP000288351">
    <property type="component" value="Unassembled WGS sequence"/>
</dbReference>